<gene>
    <name evidence="4" type="ORF">RB2654_04894</name>
</gene>
<dbReference type="HOGENOM" id="CLU_591613_0_0_5"/>
<dbReference type="AlphaFoldDB" id="A3VLC7"/>
<dbReference type="GO" id="GO:0003677">
    <property type="term" value="F:DNA binding"/>
    <property type="evidence" value="ECO:0007669"/>
    <property type="project" value="UniProtKB-KW"/>
</dbReference>
<name>A3VLC7_9RHOB</name>
<dbReference type="InterPro" id="IPR047057">
    <property type="entry name" value="MerR_fam"/>
</dbReference>
<feature type="compositionally biased region" description="Acidic residues" evidence="2">
    <location>
        <begin position="157"/>
        <end position="168"/>
    </location>
</feature>
<proteinExistence type="predicted"/>
<organism evidence="4 5">
    <name type="scientific">Maritimibacter alkaliphilus HTCC2654</name>
    <dbReference type="NCBI Taxonomy" id="314271"/>
    <lineage>
        <taxon>Bacteria</taxon>
        <taxon>Pseudomonadati</taxon>
        <taxon>Pseudomonadota</taxon>
        <taxon>Alphaproteobacteria</taxon>
        <taxon>Rhodobacterales</taxon>
        <taxon>Roseobacteraceae</taxon>
        <taxon>Maritimibacter</taxon>
    </lineage>
</organism>
<reference evidence="4 5" key="1">
    <citation type="journal article" date="2010" name="J. Bacteriol.">
        <title>Genome sequences of Pelagibaca bermudensis HTCC2601T and Maritimibacter alkaliphilus HTCC2654T, the type strains of two marine Roseobacter genera.</title>
        <authorList>
            <person name="Thrash J.C."/>
            <person name="Cho J.C."/>
            <person name="Ferriera S."/>
            <person name="Johnson J."/>
            <person name="Vergin K.L."/>
            <person name="Giovannoni S.J."/>
        </authorList>
    </citation>
    <scope>NUCLEOTIDE SEQUENCE [LARGE SCALE GENOMIC DNA]</scope>
    <source>
        <strain evidence="4 5">HTCC2654</strain>
    </source>
</reference>
<dbReference type="InterPro" id="IPR009061">
    <property type="entry name" value="DNA-bd_dom_put_sf"/>
</dbReference>
<dbReference type="Pfam" id="PF13411">
    <property type="entry name" value="MerR_1"/>
    <property type="match status" value="1"/>
</dbReference>
<feature type="compositionally biased region" description="Acidic residues" evidence="2">
    <location>
        <begin position="209"/>
        <end position="241"/>
    </location>
</feature>
<dbReference type="SMART" id="SM00422">
    <property type="entry name" value="HTH_MERR"/>
    <property type="match status" value="1"/>
</dbReference>
<evidence type="ECO:0000313" key="4">
    <source>
        <dbReference type="EMBL" id="EAQ10932.1"/>
    </source>
</evidence>
<dbReference type="Proteomes" id="UP000002931">
    <property type="component" value="Unassembled WGS sequence"/>
</dbReference>
<keyword evidence="5" id="KW-1185">Reference proteome</keyword>
<feature type="compositionally biased region" description="Acidic residues" evidence="2">
    <location>
        <begin position="116"/>
        <end position="129"/>
    </location>
</feature>
<dbReference type="Gene3D" id="1.10.1660.10">
    <property type="match status" value="1"/>
</dbReference>
<dbReference type="PROSITE" id="PS50937">
    <property type="entry name" value="HTH_MERR_2"/>
    <property type="match status" value="1"/>
</dbReference>
<accession>A3VLC7</accession>
<feature type="compositionally biased region" description="Basic and acidic residues" evidence="2">
    <location>
        <begin position="306"/>
        <end position="326"/>
    </location>
</feature>
<feature type="region of interest" description="Disordered" evidence="2">
    <location>
        <begin position="436"/>
        <end position="462"/>
    </location>
</feature>
<dbReference type="eggNOG" id="COG0789">
    <property type="taxonomic scope" value="Bacteria"/>
</dbReference>
<dbReference type="GO" id="GO:0003700">
    <property type="term" value="F:DNA-binding transcription factor activity"/>
    <property type="evidence" value="ECO:0007669"/>
    <property type="project" value="InterPro"/>
</dbReference>
<evidence type="ECO:0000259" key="3">
    <source>
        <dbReference type="PROSITE" id="PS50937"/>
    </source>
</evidence>
<dbReference type="CDD" id="cd04765">
    <property type="entry name" value="HTH_MlrA-like_sg2"/>
    <property type="match status" value="1"/>
</dbReference>
<dbReference type="EMBL" id="AAMT01000022">
    <property type="protein sequence ID" value="EAQ10932.1"/>
    <property type="molecule type" value="Genomic_DNA"/>
</dbReference>
<evidence type="ECO:0000256" key="2">
    <source>
        <dbReference type="SAM" id="MobiDB-lite"/>
    </source>
</evidence>
<sequence length="462" mass="49111">MEQKSPDAFRTISEVAEWLGVPTHVLRFWESRFTQVKPVKRAGGRRYYRPSDMELLGGIRKLLHEDGMTIRGVQKLLREEGVKHVAAMSPALDLDAEGDGASNVVSLSARSRANEADVEDAEVLAEDEGTLPVDEAMEDGAVTPVDPEEDRPVSFGTDEDAGPAEVETDAPTLSDEVIAQADEPQPEDDSADANLFADPLETAQPVDAVNDDALVDETTQEDDWAEDETADAAIGEEDDAPQVEMVTSGALPGDDDPWALSSDEPVTPASDPSDEAEDDTPIWNPAVEVSGADDSDIVAPTVDTPPHTEDPHISRADPEPEEHGQEVEAAPQDDDDLAPDAPTYSDIDDPAAVPTAAEPTGDNPAPDVAAEADDTPTDPAPTWSDDTDIPVDAGYSDYAPVLVMPDIDDDPADGTLPPDIAPVGPRLRRLRARGLTLPPAHLSALSDRLKTLGSDPSDGALR</sequence>
<comment type="caution">
    <text evidence="4">The sequence shown here is derived from an EMBL/GenBank/DDBJ whole genome shotgun (WGS) entry which is preliminary data.</text>
</comment>
<keyword evidence="1" id="KW-0238">DNA-binding</keyword>
<evidence type="ECO:0000313" key="5">
    <source>
        <dbReference type="Proteomes" id="UP000002931"/>
    </source>
</evidence>
<dbReference type="PANTHER" id="PTHR30204:SF15">
    <property type="entry name" value="BLL5018 PROTEIN"/>
    <property type="match status" value="1"/>
</dbReference>
<dbReference type="InterPro" id="IPR000551">
    <property type="entry name" value="MerR-type_HTH_dom"/>
</dbReference>
<feature type="domain" description="HTH merR-type" evidence="3">
    <location>
        <begin position="11"/>
        <end position="79"/>
    </location>
</feature>
<dbReference type="STRING" id="314271.RB2654_04894"/>
<protein>
    <submittedName>
        <fullName evidence="4">Transcriptional regulator, MerR family protein</fullName>
    </submittedName>
</protein>
<dbReference type="PANTHER" id="PTHR30204">
    <property type="entry name" value="REDOX-CYCLING DRUG-SENSING TRANSCRIPTIONAL ACTIVATOR SOXR"/>
    <property type="match status" value="1"/>
</dbReference>
<feature type="region of interest" description="Disordered" evidence="2">
    <location>
        <begin position="404"/>
        <end position="423"/>
    </location>
</feature>
<evidence type="ECO:0000256" key="1">
    <source>
        <dbReference type="ARBA" id="ARBA00023125"/>
    </source>
</evidence>
<dbReference type="SUPFAM" id="SSF46955">
    <property type="entry name" value="Putative DNA-binding domain"/>
    <property type="match status" value="1"/>
</dbReference>
<feature type="region of interest" description="Disordered" evidence="2">
    <location>
        <begin position="109"/>
        <end position="394"/>
    </location>
</feature>